<gene>
    <name evidence="2" type="ORF">DEM34_11925</name>
</gene>
<dbReference type="EMBL" id="QFFI01000018">
    <property type="protein sequence ID" value="PWG62486.1"/>
    <property type="molecule type" value="Genomic_DNA"/>
</dbReference>
<protein>
    <submittedName>
        <fullName evidence="2">Uncharacterized protein</fullName>
    </submittedName>
</protein>
<evidence type="ECO:0000256" key="1">
    <source>
        <dbReference type="SAM" id="MobiDB-lite"/>
    </source>
</evidence>
<keyword evidence="3" id="KW-1185">Reference proteome</keyword>
<dbReference type="InterPro" id="IPR005619">
    <property type="entry name" value="Uncharacterised_YajG"/>
</dbReference>
<name>A0A2U2MZY1_9GAMM</name>
<feature type="compositionally biased region" description="Low complexity" evidence="1">
    <location>
        <begin position="8"/>
        <end position="20"/>
    </location>
</feature>
<evidence type="ECO:0000313" key="3">
    <source>
        <dbReference type="Proteomes" id="UP000245474"/>
    </source>
</evidence>
<evidence type="ECO:0000313" key="2">
    <source>
        <dbReference type="EMBL" id="PWG62486.1"/>
    </source>
</evidence>
<dbReference type="Pfam" id="PF03923">
    <property type="entry name" value="Lipoprotein_16"/>
    <property type="match status" value="1"/>
</dbReference>
<organism evidence="2 3">
    <name type="scientific">Sediminicurvatus halobius</name>
    <dbReference type="NCBI Taxonomy" id="2182432"/>
    <lineage>
        <taxon>Bacteria</taxon>
        <taxon>Pseudomonadati</taxon>
        <taxon>Pseudomonadota</taxon>
        <taxon>Gammaproteobacteria</taxon>
        <taxon>Chromatiales</taxon>
        <taxon>Ectothiorhodospiraceae</taxon>
        <taxon>Sediminicurvatus</taxon>
    </lineage>
</organism>
<feature type="region of interest" description="Disordered" evidence="1">
    <location>
        <begin position="1"/>
        <end position="22"/>
    </location>
</feature>
<accession>A0A2U2MZY1</accession>
<dbReference type="AlphaFoldDB" id="A0A2U2MZY1"/>
<reference evidence="2 3" key="1">
    <citation type="submission" date="2018-05" db="EMBL/GenBank/DDBJ databases">
        <title>Spiribacter halobius sp. nov., a moderately halophilic bacterium isolated from marine solar saltern.</title>
        <authorList>
            <person name="Zheng W.-S."/>
            <person name="Lu D.-C."/>
            <person name="Du Z.-J."/>
        </authorList>
    </citation>
    <scope>NUCLEOTIDE SEQUENCE [LARGE SCALE GENOMIC DNA]</scope>
    <source>
        <strain evidence="2 3">E85</strain>
    </source>
</reference>
<sequence length="298" mass="32001">MPARPRWTSGGTASSTSLSGRSKRLEDSSTFIFPCCDRAGAARAAASAGPRRHECPSLVPRGDPVNWTGGAGLPGGLAMPYPPHPEFRLDPRPRTACSEIPGGIVMKLLRLLPLLVLSALLGACAQTTQSVRLGPEPPETGPVLGDERVVALRVVDTRENPDLGTLENRDGDPARVITDQNLAYVVELAAGEALLGYGLRPTVWEESYTPRLQIDIEQLEHSVDADLPRDVATRVTLRARAVDNGQRYTSQARTELTDRRPTAPDAEANAAYINEAITRALGRLLDEELAAFLAGQAD</sequence>
<comment type="caution">
    <text evidence="2">The sequence shown here is derived from an EMBL/GenBank/DDBJ whole genome shotgun (WGS) entry which is preliminary data.</text>
</comment>
<proteinExistence type="predicted"/>
<dbReference type="Proteomes" id="UP000245474">
    <property type="component" value="Unassembled WGS sequence"/>
</dbReference>